<dbReference type="EMBL" id="MN740341">
    <property type="protein sequence ID" value="QHU01445.1"/>
    <property type="molecule type" value="Genomic_DNA"/>
</dbReference>
<evidence type="ECO:0000313" key="1">
    <source>
        <dbReference type="EMBL" id="QHU01445.1"/>
    </source>
</evidence>
<name>A0A6C0J6U1_9ZZZZ</name>
<protein>
    <submittedName>
        <fullName evidence="1">Uncharacterized protein</fullName>
    </submittedName>
</protein>
<dbReference type="AlphaFoldDB" id="A0A6C0J6U1"/>
<reference evidence="1" key="1">
    <citation type="journal article" date="2020" name="Nature">
        <title>Giant virus diversity and host interactions through global metagenomics.</title>
        <authorList>
            <person name="Schulz F."/>
            <person name="Roux S."/>
            <person name="Paez-Espino D."/>
            <person name="Jungbluth S."/>
            <person name="Walsh D.A."/>
            <person name="Denef V.J."/>
            <person name="McMahon K.D."/>
            <person name="Konstantinidis K.T."/>
            <person name="Eloe-Fadrosh E.A."/>
            <person name="Kyrpides N.C."/>
            <person name="Woyke T."/>
        </authorList>
    </citation>
    <scope>NUCLEOTIDE SEQUENCE</scope>
    <source>
        <strain evidence="1">GVMAG-M-3300025860-25</strain>
    </source>
</reference>
<accession>A0A6C0J6U1</accession>
<proteinExistence type="predicted"/>
<sequence length="234" mass="27058">MTNKSIQKCGARKIAQIFKDEVLNNSKFTFKNILVNDGLGCTCGGFDGRVEGWENMWGKNLCNCKRGDYDRPGRTIFSKDYYKDYIVDGITKYWDGPEPRYDEYIKSEYIKYIKSEGEDDNCDYARCSNLSSWNESIFPGNGICADKTNFTKVLGYTEYNVPKDYEAPDDETATDIMRREQFFFKHTFIWSEGCSIPHKRSLSTSLLIKSIEVLCFLNAIIMVVKVCEYIVRLC</sequence>
<organism evidence="1">
    <name type="scientific">viral metagenome</name>
    <dbReference type="NCBI Taxonomy" id="1070528"/>
    <lineage>
        <taxon>unclassified sequences</taxon>
        <taxon>metagenomes</taxon>
        <taxon>organismal metagenomes</taxon>
    </lineage>
</organism>